<feature type="non-terminal residue" evidence="1">
    <location>
        <position position="1"/>
    </location>
</feature>
<accession>A0A382L2A4</accession>
<reference evidence="1" key="1">
    <citation type="submission" date="2018-05" db="EMBL/GenBank/DDBJ databases">
        <authorList>
            <person name="Lanie J.A."/>
            <person name="Ng W.-L."/>
            <person name="Kazmierczak K.M."/>
            <person name="Andrzejewski T.M."/>
            <person name="Davidsen T.M."/>
            <person name="Wayne K.J."/>
            <person name="Tettelin H."/>
            <person name="Glass J.I."/>
            <person name="Rusch D."/>
            <person name="Podicherti R."/>
            <person name="Tsui H.-C.T."/>
            <person name="Winkler M.E."/>
        </authorList>
    </citation>
    <scope>NUCLEOTIDE SEQUENCE</scope>
</reference>
<gene>
    <name evidence="1" type="ORF">METZ01_LOCUS283952</name>
</gene>
<organism evidence="1">
    <name type="scientific">marine metagenome</name>
    <dbReference type="NCBI Taxonomy" id="408172"/>
    <lineage>
        <taxon>unclassified sequences</taxon>
        <taxon>metagenomes</taxon>
        <taxon>ecological metagenomes</taxon>
    </lineage>
</organism>
<dbReference type="AlphaFoldDB" id="A0A382L2A4"/>
<name>A0A382L2A4_9ZZZZ</name>
<proteinExistence type="predicted"/>
<protein>
    <submittedName>
        <fullName evidence="1">Uncharacterized protein</fullName>
    </submittedName>
</protein>
<dbReference type="EMBL" id="UINC01084443">
    <property type="protein sequence ID" value="SVC31098.1"/>
    <property type="molecule type" value="Genomic_DNA"/>
</dbReference>
<evidence type="ECO:0000313" key="1">
    <source>
        <dbReference type="EMBL" id="SVC31098.1"/>
    </source>
</evidence>
<sequence>DESLREVYFCSMSMRELSRVGVV</sequence>